<keyword evidence="4" id="KW-1185">Reference proteome</keyword>
<evidence type="ECO:0000313" key="3">
    <source>
        <dbReference type="EMBL" id="MCD7465152.1"/>
    </source>
</evidence>
<dbReference type="InterPro" id="IPR001810">
    <property type="entry name" value="F-box_dom"/>
</dbReference>
<feature type="domain" description="F-box" evidence="2">
    <location>
        <begin position="1"/>
        <end position="48"/>
    </location>
</feature>
<dbReference type="PROSITE" id="PS50181">
    <property type="entry name" value="FBOX"/>
    <property type="match status" value="1"/>
</dbReference>
<dbReference type="SUPFAM" id="SSF81383">
    <property type="entry name" value="F-box domain"/>
    <property type="match status" value="1"/>
</dbReference>
<dbReference type="InterPro" id="IPR006527">
    <property type="entry name" value="F-box-assoc_dom_typ1"/>
</dbReference>
<proteinExistence type="predicted"/>
<dbReference type="SMART" id="SM00256">
    <property type="entry name" value="FBOX"/>
    <property type="match status" value="1"/>
</dbReference>
<evidence type="ECO:0000256" key="1">
    <source>
        <dbReference type="SAM" id="MobiDB-lite"/>
    </source>
</evidence>
<sequence>MSVYIPDWLLPEILCRLPVESLLRFRCVSKQWYSLISSPDFISLYTSAATAPPLLILPHFSTKPKKQEKYSVYSENLTLVKELVFPFKRSSKNYFRVIGFCNGLFCLCDDIFRYTSTIILWNPAIRKSVTLPKPPPHDKHMFWLGLGFDPKNFDLKVVRIAYLGGPNGGCMKAEVYKLSTCLWTTVYSKTINYKLDINHASVYFNGSVHWVSQSKNEDGEITNSLLVFNLSDETVSEMGFPHVLAQAQFSSWDLSVTLYGEHISLIWYPKSRDLGPQCDSCVVWVMNQYGKLDSWMEKFVVDLNGGISDAIGFTRNGEFLVVQYPGNLLSYDPESREFKDLDIHGRSESFFLSKYVESLVLLDGSSGATADPSIAPESEEATELKPESGHTSRLSSLVEVGLTISAPLDARHQEALVERLITVLAQSFNGWEDSHINKDYRHSNLWRCGRMRATEVTPETTCRDFRELAMIMLNSTESSRDGNGGGVGAGGEAEFPCMPGASVRLSCPDYGSEAGAMEVKRRADFRLWRCGPG</sequence>
<feature type="region of interest" description="Disordered" evidence="1">
    <location>
        <begin position="369"/>
        <end position="392"/>
    </location>
</feature>
<dbReference type="PANTHER" id="PTHR31672">
    <property type="entry name" value="BNACNNG10540D PROTEIN"/>
    <property type="match status" value="1"/>
</dbReference>
<gene>
    <name evidence="3" type="ORF">HAX54_000697</name>
</gene>
<reference evidence="3 4" key="1">
    <citation type="journal article" date="2021" name="BMC Genomics">
        <title>Datura genome reveals duplications of psychoactive alkaloid biosynthetic genes and high mutation rate following tissue culture.</title>
        <authorList>
            <person name="Rajewski A."/>
            <person name="Carter-House D."/>
            <person name="Stajich J."/>
            <person name="Litt A."/>
        </authorList>
    </citation>
    <scope>NUCLEOTIDE SEQUENCE [LARGE SCALE GENOMIC DNA]</scope>
    <source>
        <strain evidence="3">AR-01</strain>
    </source>
</reference>
<name>A0ABS8T3K5_DATST</name>
<organism evidence="3 4">
    <name type="scientific">Datura stramonium</name>
    <name type="common">Jimsonweed</name>
    <name type="synonym">Common thornapple</name>
    <dbReference type="NCBI Taxonomy" id="4076"/>
    <lineage>
        <taxon>Eukaryota</taxon>
        <taxon>Viridiplantae</taxon>
        <taxon>Streptophyta</taxon>
        <taxon>Embryophyta</taxon>
        <taxon>Tracheophyta</taxon>
        <taxon>Spermatophyta</taxon>
        <taxon>Magnoliopsida</taxon>
        <taxon>eudicotyledons</taxon>
        <taxon>Gunneridae</taxon>
        <taxon>Pentapetalae</taxon>
        <taxon>asterids</taxon>
        <taxon>lamiids</taxon>
        <taxon>Solanales</taxon>
        <taxon>Solanaceae</taxon>
        <taxon>Solanoideae</taxon>
        <taxon>Datureae</taxon>
        <taxon>Datura</taxon>
    </lineage>
</organism>
<dbReference type="Pfam" id="PF00646">
    <property type="entry name" value="F-box"/>
    <property type="match status" value="1"/>
</dbReference>
<dbReference type="SUPFAM" id="SSF50965">
    <property type="entry name" value="Galactose oxidase, central domain"/>
    <property type="match status" value="1"/>
</dbReference>
<dbReference type="Pfam" id="PF07734">
    <property type="entry name" value="FBA_1"/>
    <property type="match status" value="1"/>
</dbReference>
<dbReference type="InterPro" id="IPR050796">
    <property type="entry name" value="SCF_F-box_component"/>
</dbReference>
<dbReference type="InterPro" id="IPR017451">
    <property type="entry name" value="F-box-assoc_interact_dom"/>
</dbReference>
<dbReference type="PANTHER" id="PTHR31672:SF13">
    <property type="entry name" value="F-BOX PROTEIN CPR30-LIKE"/>
    <property type="match status" value="1"/>
</dbReference>
<comment type="caution">
    <text evidence="3">The sequence shown here is derived from an EMBL/GenBank/DDBJ whole genome shotgun (WGS) entry which is preliminary data.</text>
</comment>
<dbReference type="InterPro" id="IPR011043">
    <property type="entry name" value="Gal_Oxase/kelch_b-propeller"/>
</dbReference>
<protein>
    <recommendedName>
        <fullName evidence="2">F-box domain-containing protein</fullName>
    </recommendedName>
</protein>
<dbReference type="Gene3D" id="1.20.1280.50">
    <property type="match status" value="1"/>
</dbReference>
<dbReference type="InterPro" id="IPR036047">
    <property type="entry name" value="F-box-like_dom_sf"/>
</dbReference>
<evidence type="ECO:0000313" key="4">
    <source>
        <dbReference type="Proteomes" id="UP000823775"/>
    </source>
</evidence>
<dbReference type="CDD" id="cd22157">
    <property type="entry name" value="F-box_AtFBW1-like"/>
    <property type="match status" value="1"/>
</dbReference>
<dbReference type="EMBL" id="JACEIK010001021">
    <property type="protein sequence ID" value="MCD7465152.1"/>
    <property type="molecule type" value="Genomic_DNA"/>
</dbReference>
<dbReference type="NCBIfam" id="TIGR01640">
    <property type="entry name" value="F_box_assoc_1"/>
    <property type="match status" value="1"/>
</dbReference>
<evidence type="ECO:0000259" key="2">
    <source>
        <dbReference type="PROSITE" id="PS50181"/>
    </source>
</evidence>
<accession>A0ABS8T3K5</accession>
<dbReference type="Proteomes" id="UP000823775">
    <property type="component" value="Unassembled WGS sequence"/>
</dbReference>